<feature type="compositionally biased region" description="Acidic residues" evidence="2">
    <location>
        <begin position="57"/>
        <end position="71"/>
    </location>
</feature>
<keyword evidence="1" id="KW-0378">Hydrolase</keyword>
<dbReference type="InterPro" id="IPR002508">
    <property type="entry name" value="MurNAc-LAA_cat"/>
</dbReference>
<evidence type="ECO:0000313" key="5">
    <source>
        <dbReference type="EMBL" id="MCU6724266.1"/>
    </source>
</evidence>
<dbReference type="SUPFAM" id="SSF53187">
    <property type="entry name" value="Zn-dependent exopeptidases"/>
    <property type="match status" value="1"/>
</dbReference>
<evidence type="ECO:0000256" key="2">
    <source>
        <dbReference type="SAM" id="MobiDB-lite"/>
    </source>
</evidence>
<protein>
    <submittedName>
        <fullName evidence="5">N-acetylmuramoyl-L-alanine amidase</fullName>
    </submittedName>
</protein>
<dbReference type="EMBL" id="JAOQKE010000002">
    <property type="protein sequence ID" value="MCU6724266.1"/>
    <property type="molecule type" value="Genomic_DNA"/>
</dbReference>
<dbReference type="Gene3D" id="3.40.630.40">
    <property type="entry name" value="Zn-dependent exopeptidases"/>
    <property type="match status" value="1"/>
</dbReference>
<evidence type="ECO:0000313" key="6">
    <source>
        <dbReference type="Proteomes" id="UP001652338"/>
    </source>
</evidence>
<dbReference type="PANTHER" id="PTHR30404:SF0">
    <property type="entry name" value="N-ACETYLMURAMOYL-L-ALANINE AMIDASE AMIC"/>
    <property type="match status" value="1"/>
</dbReference>
<gene>
    <name evidence="5" type="ORF">OCV47_02655</name>
</gene>
<dbReference type="Proteomes" id="UP001652338">
    <property type="component" value="Unassembled WGS sequence"/>
</dbReference>
<comment type="caution">
    <text evidence="5">The sequence shown here is derived from an EMBL/GenBank/DDBJ whole genome shotgun (WGS) entry which is preliminary data.</text>
</comment>
<evidence type="ECO:0000256" key="3">
    <source>
        <dbReference type="SAM" id="SignalP"/>
    </source>
</evidence>
<dbReference type="CDD" id="cd02696">
    <property type="entry name" value="MurNAc-LAA"/>
    <property type="match status" value="1"/>
</dbReference>
<dbReference type="InterPro" id="IPR050695">
    <property type="entry name" value="N-acetylmuramoyl_amidase_3"/>
</dbReference>
<feature type="compositionally biased region" description="Basic and acidic residues" evidence="2">
    <location>
        <begin position="92"/>
        <end position="103"/>
    </location>
</feature>
<keyword evidence="6" id="KW-1185">Reference proteome</keyword>
<feature type="domain" description="MurNAc-LAA" evidence="4">
    <location>
        <begin position="187"/>
        <end position="309"/>
    </location>
</feature>
<feature type="signal peptide" evidence="3">
    <location>
        <begin position="1"/>
        <end position="25"/>
    </location>
</feature>
<dbReference type="RefSeq" id="WP_262653563.1">
    <property type="nucleotide sequence ID" value="NZ_JAOQKE010000002.1"/>
</dbReference>
<feature type="compositionally biased region" description="Acidic residues" evidence="2">
    <location>
        <begin position="78"/>
        <end position="91"/>
    </location>
</feature>
<dbReference type="PANTHER" id="PTHR30404">
    <property type="entry name" value="N-ACETYLMURAMOYL-L-ALANINE AMIDASE"/>
    <property type="match status" value="1"/>
</dbReference>
<feature type="region of interest" description="Disordered" evidence="2">
    <location>
        <begin position="45"/>
        <end position="146"/>
    </location>
</feature>
<keyword evidence="3" id="KW-0732">Signal</keyword>
<evidence type="ECO:0000259" key="4">
    <source>
        <dbReference type="SMART" id="SM00646"/>
    </source>
</evidence>
<organism evidence="5 6">
    <name type="scientific">Muricoprocola aceti</name>
    <dbReference type="NCBI Taxonomy" id="2981772"/>
    <lineage>
        <taxon>Bacteria</taxon>
        <taxon>Bacillati</taxon>
        <taxon>Bacillota</taxon>
        <taxon>Clostridia</taxon>
        <taxon>Lachnospirales</taxon>
        <taxon>Lachnospiraceae</taxon>
        <taxon>Muricoprocola</taxon>
    </lineage>
</organism>
<dbReference type="Pfam" id="PF01520">
    <property type="entry name" value="Amidase_3"/>
    <property type="match status" value="1"/>
</dbReference>
<reference evidence="5 6" key="1">
    <citation type="journal article" date="2021" name="ISME Commun">
        <title>Automated analysis of genomic sequences facilitates high-throughput and comprehensive description of bacteria.</title>
        <authorList>
            <person name="Hitch T.C.A."/>
        </authorList>
    </citation>
    <scope>NUCLEOTIDE SEQUENCE [LARGE SCALE GENOMIC DNA]</scope>
    <source>
        <strain evidence="5 6">Sanger_29</strain>
    </source>
</reference>
<evidence type="ECO:0000256" key="1">
    <source>
        <dbReference type="ARBA" id="ARBA00022801"/>
    </source>
</evidence>
<accession>A0ABT2SIW6</accession>
<name>A0ABT2SIW6_9FIRM</name>
<sequence>MKKKKFAAFFTALAVGVSGMVPVSAMLSEDEQKAAYIEKAVKEALSAQTEATTEQQKEDETEAETETESETEEKTETAAEEEETSEAETENETEKAASQDEKIIVAIDASHQEKGGDLEEEEPIGPDAEEKAKGFSEGTSGTVSGLTEAELNLSVAEKLKKQLEDRGYEVYMTRDNKESDLSESERAKNVNASGAQILISLHANGGEDSTENGVEVMAPSYENPYWKDRTGNIKKSNALADIILQSYCEETGLNAKGLYNVDNQILLNWSEIPSVVLEMGFMSNESDDAYMAEEEHQQKMADGIADGIDLYFGRS</sequence>
<proteinExistence type="predicted"/>
<dbReference type="SMART" id="SM00646">
    <property type="entry name" value="Ami_3"/>
    <property type="match status" value="1"/>
</dbReference>
<feature type="compositionally biased region" description="Low complexity" evidence="2">
    <location>
        <begin position="45"/>
        <end position="54"/>
    </location>
</feature>
<feature type="chain" id="PRO_5046270833" evidence="3">
    <location>
        <begin position="26"/>
        <end position="315"/>
    </location>
</feature>